<dbReference type="EMBL" id="JBBNAG010000011">
    <property type="protein sequence ID" value="KAK9095417.1"/>
    <property type="molecule type" value="Genomic_DNA"/>
</dbReference>
<organism evidence="1 2">
    <name type="scientific">Stephania cephalantha</name>
    <dbReference type="NCBI Taxonomy" id="152367"/>
    <lineage>
        <taxon>Eukaryota</taxon>
        <taxon>Viridiplantae</taxon>
        <taxon>Streptophyta</taxon>
        <taxon>Embryophyta</taxon>
        <taxon>Tracheophyta</taxon>
        <taxon>Spermatophyta</taxon>
        <taxon>Magnoliopsida</taxon>
        <taxon>Ranunculales</taxon>
        <taxon>Menispermaceae</taxon>
        <taxon>Menispermoideae</taxon>
        <taxon>Cissampelideae</taxon>
        <taxon>Stephania</taxon>
    </lineage>
</organism>
<protein>
    <submittedName>
        <fullName evidence="1">Uncharacterized protein</fullName>
    </submittedName>
</protein>
<proteinExistence type="predicted"/>
<evidence type="ECO:0000313" key="2">
    <source>
        <dbReference type="Proteomes" id="UP001419268"/>
    </source>
</evidence>
<dbReference type="InterPro" id="IPR036838">
    <property type="entry name" value="Ribosomal_uS10_dom_sf"/>
</dbReference>
<sequence>MATYAAMKPTKAGFEDTQQPEHRIRITLSSKSVKNLEKVTQKLYFPSSGSAETLMSHLFLAVDCCEQ</sequence>
<comment type="caution">
    <text evidence="1">The sequence shown here is derived from an EMBL/GenBank/DDBJ whole genome shotgun (WGS) entry which is preliminary data.</text>
</comment>
<evidence type="ECO:0000313" key="1">
    <source>
        <dbReference type="EMBL" id="KAK9095417.1"/>
    </source>
</evidence>
<gene>
    <name evidence="1" type="ORF">Scep_026886</name>
</gene>
<dbReference type="AlphaFoldDB" id="A0AAP0ERA4"/>
<accession>A0AAP0ERA4</accession>
<dbReference type="Proteomes" id="UP001419268">
    <property type="component" value="Unassembled WGS sequence"/>
</dbReference>
<keyword evidence="2" id="KW-1185">Reference proteome</keyword>
<name>A0AAP0ERA4_9MAGN</name>
<reference evidence="1 2" key="1">
    <citation type="submission" date="2024-01" db="EMBL/GenBank/DDBJ databases">
        <title>Genome assemblies of Stephania.</title>
        <authorList>
            <person name="Yang L."/>
        </authorList>
    </citation>
    <scope>NUCLEOTIDE SEQUENCE [LARGE SCALE GENOMIC DNA]</scope>
    <source>
        <strain evidence="1">JXDWG</strain>
        <tissue evidence="1">Leaf</tissue>
    </source>
</reference>
<dbReference type="Gene3D" id="3.30.70.600">
    <property type="entry name" value="Ribosomal protein S10 domain"/>
    <property type="match status" value="1"/>
</dbReference>